<evidence type="ECO:0000313" key="1">
    <source>
        <dbReference type="EMBL" id="AII10155.1"/>
    </source>
</evidence>
<accession>A0A076EVP8</accession>
<dbReference type="RefSeq" id="WP_128642419.1">
    <property type="nucleotide sequence ID" value="NZ_CP008947.1"/>
</dbReference>
<organism evidence="1 2">
    <name type="scientific">Rhodococcus opacus</name>
    <name type="common">Nocardia opaca</name>
    <dbReference type="NCBI Taxonomy" id="37919"/>
    <lineage>
        <taxon>Bacteria</taxon>
        <taxon>Bacillati</taxon>
        <taxon>Actinomycetota</taxon>
        <taxon>Actinomycetes</taxon>
        <taxon>Mycobacteriales</taxon>
        <taxon>Nocardiaceae</taxon>
        <taxon>Rhodococcus</taxon>
    </lineage>
</organism>
<protein>
    <submittedName>
        <fullName evidence="1">Uncharacterized protein</fullName>
    </submittedName>
</protein>
<dbReference type="eggNOG" id="ENOG5033JDS">
    <property type="taxonomic scope" value="Bacteria"/>
</dbReference>
<evidence type="ECO:0000313" key="2">
    <source>
        <dbReference type="Proteomes" id="UP000028488"/>
    </source>
</evidence>
<dbReference type="AlphaFoldDB" id="A0A076EVP8"/>
<reference evidence="1 2" key="1">
    <citation type="submission" date="2014-07" db="EMBL/GenBank/DDBJ databases">
        <title>Genome Sequence of Rhodococcus opacus Strain R7, a Biodegrader of Mono- and Polycyclic Aromatic Hydrocarbons.</title>
        <authorList>
            <person name="Di Gennaro P."/>
            <person name="Zampolli J."/>
            <person name="Presti I."/>
            <person name="Cappelletti M."/>
            <person name="D'Ursi P."/>
            <person name="Orro A."/>
            <person name="Mezzelani A."/>
            <person name="Milanesi L."/>
        </authorList>
    </citation>
    <scope>NUCLEOTIDE SEQUENCE [LARGE SCALE GENOMIC DNA]</scope>
    <source>
        <strain evidence="1 2">R7</strain>
    </source>
</reference>
<dbReference type="EMBL" id="CP008947">
    <property type="protein sequence ID" value="AII10155.1"/>
    <property type="molecule type" value="Genomic_DNA"/>
</dbReference>
<gene>
    <name evidence="1" type="ORF">EP51_38110</name>
</gene>
<proteinExistence type="predicted"/>
<dbReference type="Proteomes" id="UP000028488">
    <property type="component" value="Chromosome"/>
</dbReference>
<sequence length="72" mass="8054">MRDHRNQFGRHRLGTAGGVHCIEIPEVASALAEHRRTWLTALIGQGRHSFATMRKRAEVQSSSGYWIPATAN</sequence>
<name>A0A076EVP8_RHOOP</name>